<name>A0ABP0TMP8_9BRYO</name>
<evidence type="ECO:0000313" key="2">
    <source>
        <dbReference type="EMBL" id="CAK9199849.1"/>
    </source>
</evidence>
<protein>
    <submittedName>
        <fullName evidence="2">Uncharacterized protein</fullName>
    </submittedName>
</protein>
<feature type="region of interest" description="Disordered" evidence="1">
    <location>
        <begin position="1"/>
        <end position="20"/>
    </location>
</feature>
<evidence type="ECO:0000256" key="1">
    <source>
        <dbReference type="SAM" id="MobiDB-lite"/>
    </source>
</evidence>
<keyword evidence="3" id="KW-1185">Reference proteome</keyword>
<evidence type="ECO:0000313" key="3">
    <source>
        <dbReference type="Proteomes" id="UP001497512"/>
    </source>
</evidence>
<dbReference type="Proteomes" id="UP001497512">
    <property type="component" value="Chromosome 12"/>
</dbReference>
<proteinExistence type="predicted"/>
<sequence>MSFVYKPGERCGQPGEMEDDDAYGSVLGTLEMMVYDTHERLEVPHWNPKEEGRRRQEEEEEYKEVFQATVSEVHEAQFFFSHSTLWANLSTIWAHTYQHFSLSLQFLTPISFLPSAFMPASCTGLPAR</sequence>
<reference evidence="2" key="1">
    <citation type="submission" date="2024-02" db="EMBL/GenBank/DDBJ databases">
        <authorList>
            <consortium name="ELIXIR-Norway"/>
            <consortium name="Elixir Norway"/>
        </authorList>
    </citation>
    <scope>NUCLEOTIDE SEQUENCE</scope>
</reference>
<organism evidence="2 3">
    <name type="scientific">Sphagnum troendelagicum</name>
    <dbReference type="NCBI Taxonomy" id="128251"/>
    <lineage>
        <taxon>Eukaryota</taxon>
        <taxon>Viridiplantae</taxon>
        <taxon>Streptophyta</taxon>
        <taxon>Embryophyta</taxon>
        <taxon>Bryophyta</taxon>
        <taxon>Sphagnophytina</taxon>
        <taxon>Sphagnopsida</taxon>
        <taxon>Sphagnales</taxon>
        <taxon>Sphagnaceae</taxon>
        <taxon>Sphagnum</taxon>
    </lineage>
</organism>
<accession>A0ABP0TMP8</accession>
<gene>
    <name evidence="2" type="ORF">CSSPTR1EN2_LOCUS5142</name>
</gene>
<dbReference type="EMBL" id="OZ019904">
    <property type="protein sequence ID" value="CAK9199849.1"/>
    <property type="molecule type" value="Genomic_DNA"/>
</dbReference>